<evidence type="ECO:0000313" key="1">
    <source>
        <dbReference type="EMBL" id="VEL21627.1"/>
    </source>
</evidence>
<sequence length="105" mass="11951">MCSCCFVVERVLRLRTLQCGLFRSFLRPQLYPPVHRGPLDLAMVQIQGSQDRGTCGCCDFHLKRAMTTQAEADLLKVMMILRWAVLVQRESRASINQQLKGKVPS</sequence>
<dbReference type="EMBL" id="CAAALY010052252">
    <property type="protein sequence ID" value="VEL21627.1"/>
    <property type="molecule type" value="Genomic_DNA"/>
</dbReference>
<dbReference type="AlphaFoldDB" id="A0A448WW66"/>
<comment type="caution">
    <text evidence="1">The sequence shown here is derived from an EMBL/GenBank/DDBJ whole genome shotgun (WGS) entry which is preliminary data.</text>
</comment>
<accession>A0A448WW66</accession>
<name>A0A448WW66_9PLAT</name>
<reference evidence="1" key="1">
    <citation type="submission" date="2018-11" db="EMBL/GenBank/DDBJ databases">
        <authorList>
            <consortium name="Pathogen Informatics"/>
        </authorList>
    </citation>
    <scope>NUCLEOTIDE SEQUENCE</scope>
</reference>
<proteinExistence type="predicted"/>
<evidence type="ECO:0000313" key="2">
    <source>
        <dbReference type="Proteomes" id="UP000784294"/>
    </source>
</evidence>
<keyword evidence="2" id="KW-1185">Reference proteome</keyword>
<organism evidence="1 2">
    <name type="scientific">Protopolystoma xenopodis</name>
    <dbReference type="NCBI Taxonomy" id="117903"/>
    <lineage>
        <taxon>Eukaryota</taxon>
        <taxon>Metazoa</taxon>
        <taxon>Spiralia</taxon>
        <taxon>Lophotrochozoa</taxon>
        <taxon>Platyhelminthes</taxon>
        <taxon>Monogenea</taxon>
        <taxon>Polyopisthocotylea</taxon>
        <taxon>Polystomatidea</taxon>
        <taxon>Polystomatidae</taxon>
        <taxon>Protopolystoma</taxon>
    </lineage>
</organism>
<gene>
    <name evidence="1" type="ORF">PXEA_LOCUS15067</name>
</gene>
<protein>
    <submittedName>
        <fullName evidence="1">Uncharacterized protein</fullName>
    </submittedName>
</protein>
<dbReference type="Proteomes" id="UP000784294">
    <property type="component" value="Unassembled WGS sequence"/>
</dbReference>